<dbReference type="AlphaFoldDB" id="A0A4Q2M771"/>
<protein>
    <submittedName>
        <fullName evidence="2">Uncharacterized BrkB/YihY/UPF0761 family membrane protein</fullName>
    </submittedName>
</protein>
<feature type="transmembrane region" description="Helical" evidence="1">
    <location>
        <begin position="88"/>
        <end position="108"/>
    </location>
</feature>
<organism evidence="3 4">
    <name type="scientific">Agromyces atrinae</name>
    <dbReference type="NCBI Taxonomy" id="592376"/>
    <lineage>
        <taxon>Bacteria</taxon>
        <taxon>Bacillati</taxon>
        <taxon>Actinomycetota</taxon>
        <taxon>Actinomycetes</taxon>
        <taxon>Micrococcales</taxon>
        <taxon>Microbacteriaceae</taxon>
        <taxon>Agromyces</taxon>
    </lineage>
</organism>
<feature type="transmembrane region" description="Helical" evidence="1">
    <location>
        <begin position="59"/>
        <end position="81"/>
    </location>
</feature>
<dbReference type="Proteomes" id="UP000581087">
    <property type="component" value="Unassembled WGS sequence"/>
</dbReference>
<gene>
    <name evidence="2" type="ORF">BJ972_002560</name>
    <name evidence="3" type="ORF">ESP50_00960</name>
</gene>
<keyword evidence="4" id="KW-1185">Reference proteome</keyword>
<keyword evidence="1" id="KW-0812">Transmembrane</keyword>
<keyword evidence="1" id="KW-0472">Membrane</keyword>
<name>A0A4Q2M771_9MICO</name>
<evidence type="ECO:0000313" key="2">
    <source>
        <dbReference type="EMBL" id="NYD68041.1"/>
    </source>
</evidence>
<proteinExistence type="predicted"/>
<dbReference type="RefSeq" id="WP_129172073.1">
    <property type="nucleotide sequence ID" value="NZ_JACCBI010000001.1"/>
</dbReference>
<reference evidence="2 5" key="2">
    <citation type="submission" date="2020-07" db="EMBL/GenBank/DDBJ databases">
        <title>Sequencing the genomes of 1000 actinobacteria strains.</title>
        <authorList>
            <person name="Klenk H.-P."/>
        </authorList>
    </citation>
    <scope>NUCLEOTIDE SEQUENCE [LARGE SCALE GENOMIC DNA]</scope>
    <source>
        <strain evidence="2 5">DSM 23870</strain>
    </source>
</reference>
<sequence>MTDSTPRRDSTDLVASILLLVVLVTAALIASTFGLFLGFASDACGTGTCDYALLNAGGALALFGPLVVGLVGIIVTIVRLVRRRRAYWVPLAAIITIAAVWGSGFGVVELAVQGSVS</sequence>
<keyword evidence="1" id="KW-1133">Transmembrane helix</keyword>
<dbReference type="Proteomes" id="UP000292686">
    <property type="component" value="Unassembled WGS sequence"/>
</dbReference>
<feature type="transmembrane region" description="Helical" evidence="1">
    <location>
        <begin position="12"/>
        <end position="39"/>
    </location>
</feature>
<comment type="caution">
    <text evidence="3">The sequence shown here is derived from an EMBL/GenBank/DDBJ whole genome shotgun (WGS) entry which is preliminary data.</text>
</comment>
<accession>A0A4Q2M771</accession>
<reference evidence="3 4" key="1">
    <citation type="submission" date="2019-01" db="EMBL/GenBank/DDBJ databases">
        <title>Agromyces.</title>
        <authorList>
            <person name="Li J."/>
        </authorList>
    </citation>
    <scope>NUCLEOTIDE SEQUENCE [LARGE SCALE GENOMIC DNA]</scope>
    <source>
        <strain evidence="3 4">DSM 23870</strain>
    </source>
</reference>
<evidence type="ECO:0000256" key="1">
    <source>
        <dbReference type="SAM" id="Phobius"/>
    </source>
</evidence>
<evidence type="ECO:0000313" key="5">
    <source>
        <dbReference type="Proteomes" id="UP000581087"/>
    </source>
</evidence>
<evidence type="ECO:0000313" key="4">
    <source>
        <dbReference type="Proteomes" id="UP000292686"/>
    </source>
</evidence>
<dbReference type="EMBL" id="SDPM01000001">
    <property type="protein sequence ID" value="RXZ87808.1"/>
    <property type="molecule type" value="Genomic_DNA"/>
</dbReference>
<dbReference type="EMBL" id="JACCBI010000001">
    <property type="protein sequence ID" value="NYD68041.1"/>
    <property type="molecule type" value="Genomic_DNA"/>
</dbReference>
<evidence type="ECO:0000313" key="3">
    <source>
        <dbReference type="EMBL" id="RXZ87808.1"/>
    </source>
</evidence>
<dbReference type="OrthoDB" id="5080865at2"/>